<comment type="subunit">
    <text evidence="5 16">Homodimer.</text>
</comment>
<keyword evidence="7 16" id="KW-0963">Cytoplasm</keyword>
<accession>A0ABW3UNT0</accession>
<dbReference type="RefSeq" id="WP_345587470.1">
    <property type="nucleotide sequence ID" value="NZ_BAABJG010000009.1"/>
</dbReference>
<dbReference type="InterPro" id="IPR043129">
    <property type="entry name" value="ATPase_NBD"/>
</dbReference>
<feature type="binding site" evidence="16">
    <location>
        <position position="135"/>
    </location>
    <ligand>
        <name>ATP</name>
        <dbReference type="ChEBI" id="CHEBI:30616"/>
    </ligand>
</feature>
<dbReference type="CDD" id="cd24015">
    <property type="entry name" value="ASKHA_NBD_PanK-III"/>
    <property type="match status" value="1"/>
</dbReference>
<keyword evidence="18" id="KW-1185">Reference proteome</keyword>
<proteinExistence type="inferred from homology"/>
<evidence type="ECO:0000256" key="6">
    <source>
        <dbReference type="ARBA" id="ARBA00012102"/>
    </source>
</evidence>
<dbReference type="NCBIfam" id="NF009855">
    <property type="entry name" value="PRK13321.1"/>
    <property type="match status" value="1"/>
</dbReference>
<protein>
    <recommendedName>
        <fullName evidence="15 16">Type III pantothenate kinase</fullName>
        <ecNumber evidence="6 16">2.7.1.33</ecNumber>
    </recommendedName>
    <alternativeName>
        <fullName evidence="16">PanK-III</fullName>
    </alternativeName>
    <alternativeName>
        <fullName evidence="16">Pantothenic acid kinase</fullName>
    </alternativeName>
</protein>
<comment type="similarity">
    <text evidence="14 16">Belongs to the type III pantothenate kinase family.</text>
</comment>
<dbReference type="EMBL" id="JBHTLU010000025">
    <property type="protein sequence ID" value="MFD1222425.1"/>
    <property type="molecule type" value="Genomic_DNA"/>
</dbReference>
<feature type="binding site" evidence="16">
    <location>
        <begin position="110"/>
        <end position="113"/>
    </location>
    <ligand>
        <name>substrate</name>
    </ligand>
</feature>
<keyword evidence="13 16" id="KW-0173">Coenzyme A biosynthesis</keyword>
<evidence type="ECO:0000256" key="15">
    <source>
        <dbReference type="ARBA" id="ARBA00040883"/>
    </source>
</evidence>
<comment type="cofactor">
    <cofactor evidence="2">
        <name>K(+)</name>
        <dbReference type="ChEBI" id="CHEBI:29103"/>
    </cofactor>
</comment>
<evidence type="ECO:0000313" key="18">
    <source>
        <dbReference type="Proteomes" id="UP001597180"/>
    </source>
</evidence>
<evidence type="ECO:0000256" key="11">
    <source>
        <dbReference type="ARBA" id="ARBA00022840"/>
    </source>
</evidence>
<dbReference type="Proteomes" id="UP001597180">
    <property type="component" value="Unassembled WGS sequence"/>
</dbReference>
<feature type="active site" description="Proton acceptor" evidence="16">
    <location>
        <position position="112"/>
    </location>
</feature>
<evidence type="ECO:0000256" key="5">
    <source>
        <dbReference type="ARBA" id="ARBA00011738"/>
    </source>
</evidence>
<keyword evidence="10 16" id="KW-0418">Kinase</keyword>
<feature type="binding site" evidence="16">
    <location>
        <position position="187"/>
    </location>
    <ligand>
        <name>substrate</name>
    </ligand>
</feature>
<evidence type="ECO:0000256" key="1">
    <source>
        <dbReference type="ARBA" id="ARBA00001206"/>
    </source>
</evidence>
<comment type="function">
    <text evidence="16">Catalyzes the phosphorylation of pantothenate (Pan), the first step in CoA biosynthesis.</text>
</comment>
<evidence type="ECO:0000256" key="7">
    <source>
        <dbReference type="ARBA" id="ARBA00022490"/>
    </source>
</evidence>
<sequence length="257" mass="27709">MQSGLLVIDVGNTNTKIAVYKEQQMVYFWRVTTQRDMTAEEIWVVWSQLFKQSGFAYERLSGIIISSVVPPLMTAVREVCRTKLGIAPLELGPGLKTGLRIVTDQPAQVGADRIASAIAAIHLYGAPVIVIGLGTATTISVVNEHNEFIGGAILPGGVISAEALYERTAQLPSVNITSPQRFLTHDTASSMTYGIVNGIAGQVDGIVTRIIEEMALPFTVVASGGLSELISPESSTIQHTHPDLVLEGLRITWELNR</sequence>
<comment type="pathway">
    <text evidence="4 16">Cofactor biosynthesis; coenzyme A biosynthesis; CoA from (R)-pantothenate: step 1/5.</text>
</comment>
<evidence type="ECO:0000256" key="3">
    <source>
        <dbReference type="ARBA" id="ARBA00004496"/>
    </source>
</evidence>
<evidence type="ECO:0000256" key="13">
    <source>
        <dbReference type="ARBA" id="ARBA00022993"/>
    </source>
</evidence>
<reference evidence="18" key="1">
    <citation type="journal article" date="2019" name="Int. J. Syst. Evol. Microbiol.">
        <title>The Global Catalogue of Microorganisms (GCM) 10K type strain sequencing project: providing services to taxonomists for standard genome sequencing and annotation.</title>
        <authorList>
            <consortium name="The Broad Institute Genomics Platform"/>
            <consortium name="The Broad Institute Genome Sequencing Center for Infectious Disease"/>
            <person name="Wu L."/>
            <person name="Ma J."/>
        </authorList>
    </citation>
    <scope>NUCLEOTIDE SEQUENCE [LARGE SCALE GENOMIC DNA]</scope>
    <source>
        <strain evidence="18">CCUG 53270</strain>
    </source>
</reference>
<evidence type="ECO:0000256" key="14">
    <source>
        <dbReference type="ARBA" id="ARBA00038036"/>
    </source>
</evidence>
<comment type="caution">
    <text evidence="16">Lacks conserved residue(s) required for the propagation of feature annotation.</text>
</comment>
<organism evidence="17 18">
    <name type="scientific">Paenibacillus vulneris</name>
    <dbReference type="NCBI Taxonomy" id="1133364"/>
    <lineage>
        <taxon>Bacteria</taxon>
        <taxon>Bacillati</taxon>
        <taxon>Bacillota</taxon>
        <taxon>Bacilli</taxon>
        <taxon>Bacillales</taxon>
        <taxon>Paenibacillaceae</taxon>
        <taxon>Paenibacillus</taxon>
    </lineage>
</organism>
<dbReference type="HAMAP" id="MF_01274">
    <property type="entry name" value="Pantothen_kinase_3"/>
    <property type="match status" value="1"/>
</dbReference>
<name>A0ABW3UNT0_9BACL</name>
<keyword evidence="12 16" id="KW-0630">Potassium</keyword>
<comment type="catalytic activity">
    <reaction evidence="1 16">
        <text>(R)-pantothenate + ATP = (R)-4'-phosphopantothenate + ADP + H(+)</text>
        <dbReference type="Rhea" id="RHEA:16373"/>
        <dbReference type="ChEBI" id="CHEBI:10986"/>
        <dbReference type="ChEBI" id="CHEBI:15378"/>
        <dbReference type="ChEBI" id="CHEBI:29032"/>
        <dbReference type="ChEBI" id="CHEBI:30616"/>
        <dbReference type="ChEBI" id="CHEBI:456216"/>
        <dbReference type="EC" id="2.7.1.33"/>
    </reaction>
</comment>
<evidence type="ECO:0000256" key="2">
    <source>
        <dbReference type="ARBA" id="ARBA00001958"/>
    </source>
</evidence>
<dbReference type="PANTHER" id="PTHR34265">
    <property type="entry name" value="TYPE III PANTOTHENATE KINASE"/>
    <property type="match status" value="1"/>
</dbReference>
<evidence type="ECO:0000313" key="17">
    <source>
        <dbReference type="EMBL" id="MFD1222425.1"/>
    </source>
</evidence>
<comment type="subcellular location">
    <subcellularLocation>
        <location evidence="3 16">Cytoplasm</location>
    </subcellularLocation>
</comment>
<dbReference type="Pfam" id="PF03309">
    <property type="entry name" value="Pan_kinase"/>
    <property type="match status" value="1"/>
</dbReference>
<dbReference type="NCBIfam" id="TIGR00671">
    <property type="entry name" value="baf"/>
    <property type="match status" value="1"/>
</dbReference>
<comment type="cofactor">
    <cofactor evidence="16">
        <name>NH4(+)</name>
        <dbReference type="ChEBI" id="CHEBI:28938"/>
    </cofactor>
    <cofactor evidence="16">
        <name>K(+)</name>
        <dbReference type="ChEBI" id="CHEBI:29103"/>
    </cofactor>
    <text evidence="16">A monovalent cation. Ammonium or potassium.</text>
</comment>
<evidence type="ECO:0000256" key="8">
    <source>
        <dbReference type="ARBA" id="ARBA00022679"/>
    </source>
</evidence>
<evidence type="ECO:0000256" key="12">
    <source>
        <dbReference type="ARBA" id="ARBA00022958"/>
    </source>
</evidence>
<dbReference type="InterPro" id="IPR004619">
    <property type="entry name" value="Type_III_PanK"/>
</dbReference>
<dbReference type="GO" id="GO:0004594">
    <property type="term" value="F:pantothenate kinase activity"/>
    <property type="evidence" value="ECO:0007669"/>
    <property type="project" value="UniProtKB-EC"/>
</dbReference>
<gene>
    <name evidence="16" type="primary">coaX</name>
    <name evidence="17" type="ORF">ACFQ4B_20075</name>
</gene>
<feature type="binding site" evidence="16">
    <location>
        <begin position="9"/>
        <end position="16"/>
    </location>
    <ligand>
        <name>ATP</name>
        <dbReference type="ChEBI" id="CHEBI:30616"/>
    </ligand>
</feature>
<comment type="caution">
    <text evidence="17">The sequence shown here is derived from an EMBL/GenBank/DDBJ whole genome shotgun (WGS) entry which is preliminary data.</text>
</comment>
<dbReference type="EC" id="2.7.1.33" evidence="6 16"/>
<evidence type="ECO:0000256" key="4">
    <source>
        <dbReference type="ARBA" id="ARBA00005225"/>
    </source>
</evidence>
<dbReference type="PANTHER" id="PTHR34265:SF1">
    <property type="entry name" value="TYPE III PANTOTHENATE KINASE"/>
    <property type="match status" value="1"/>
</dbReference>
<keyword evidence="9 16" id="KW-0547">Nucleotide-binding</keyword>
<keyword evidence="11 16" id="KW-0067">ATP-binding</keyword>
<dbReference type="Gene3D" id="3.30.420.40">
    <property type="match status" value="2"/>
</dbReference>
<keyword evidence="8 16" id="KW-0808">Transferase</keyword>
<evidence type="ECO:0000256" key="16">
    <source>
        <dbReference type="HAMAP-Rule" id="MF_01274"/>
    </source>
</evidence>
<dbReference type="SUPFAM" id="SSF53067">
    <property type="entry name" value="Actin-like ATPase domain"/>
    <property type="match status" value="2"/>
</dbReference>
<evidence type="ECO:0000256" key="9">
    <source>
        <dbReference type="ARBA" id="ARBA00022741"/>
    </source>
</evidence>
<evidence type="ECO:0000256" key="10">
    <source>
        <dbReference type="ARBA" id="ARBA00022777"/>
    </source>
</evidence>